<sequence>MATGDKPSLLSLPPEIREHIYRLLLNPDANRHYDPNDYNDYDYTDSLVLYRLNQQIYYEARRIFRDLNIFVRIETPWPEAQDHVALEGHVPILIKGQQAKRFTGHSLSVVIEAPPQMSMDETESEHFVILLDDLDKFTRTWFYSNLSNPGLNHFLSLKLHLRDPYALDWEEKIMPKWLQRKLLMPFGMVKGLRQLALTGDPAPLPSIESELRAAQAVPTAPPEHCLSEATRLKTEGNEALKMGKYREALRIYNEAWEAIHIVIRGRQRHVHAEAFFAQRMTQDPWRGKDGRLERLNLRVQLVANTCLVLLKLEDWEELIYWGMRTIVAIRQGVLGPLEEQWDVSPQDEAMLTFPAAVQMGKVYYRTALGYKALEQKAEARKLLRVAEVYLPHDESVKKEIAACALQLG</sequence>
<evidence type="ECO:0000313" key="3">
    <source>
        <dbReference type="EMBL" id="KXJ96402.1"/>
    </source>
</evidence>
<dbReference type="Gene3D" id="1.25.40.10">
    <property type="entry name" value="Tetratricopeptide repeat domain"/>
    <property type="match status" value="1"/>
</dbReference>
<dbReference type="InterPro" id="IPR011990">
    <property type="entry name" value="TPR-like_helical_dom_sf"/>
</dbReference>
<dbReference type="PANTHER" id="PTHR11242">
    <property type="entry name" value="ARYL HYDROCARBON RECEPTOR INTERACTING PROTEIN RELATED"/>
    <property type="match status" value="1"/>
</dbReference>
<keyword evidence="4" id="KW-1185">Reference proteome</keyword>
<organism evidence="3 4">
    <name type="scientific">Microdochium bolleyi</name>
    <dbReference type="NCBI Taxonomy" id="196109"/>
    <lineage>
        <taxon>Eukaryota</taxon>
        <taxon>Fungi</taxon>
        <taxon>Dikarya</taxon>
        <taxon>Ascomycota</taxon>
        <taxon>Pezizomycotina</taxon>
        <taxon>Sordariomycetes</taxon>
        <taxon>Xylariomycetidae</taxon>
        <taxon>Xylariales</taxon>
        <taxon>Microdochiaceae</taxon>
        <taxon>Microdochium</taxon>
    </lineage>
</organism>
<dbReference type="InParanoid" id="A0A136JGY2"/>
<dbReference type="OrthoDB" id="5229512at2759"/>
<gene>
    <name evidence="3" type="ORF">Micbo1qcDRAFT_154965</name>
</gene>
<dbReference type="STRING" id="196109.A0A136JGY2"/>
<dbReference type="Proteomes" id="UP000070501">
    <property type="component" value="Unassembled WGS sequence"/>
</dbReference>
<dbReference type="EMBL" id="KQ964245">
    <property type="protein sequence ID" value="KXJ96402.1"/>
    <property type="molecule type" value="Genomic_DNA"/>
</dbReference>
<evidence type="ECO:0000256" key="2">
    <source>
        <dbReference type="ARBA" id="ARBA00022803"/>
    </source>
</evidence>
<name>A0A136JGY2_9PEZI</name>
<accession>A0A136JGY2</accession>
<dbReference type="AlphaFoldDB" id="A0A136JGY2"/>
<evidence type="ECO:0000256" key="1">
    <source>
        <dbReference type="ARBA" id="ARBA00022737"/>
    </source>
</evidence>
<dbReference type="PANTHER" id="PTHR11242:SF0">
    <property type="entry name" value="TPR_REGION DOMAIN-CONTAINING PROTEIN"/>
    <property type="match status" value="1"/>
</dbReference>
<reference evidence="4" key="1">
    <citation type="submission" date="2016-02" db="EMBL/GenBank/DDBJ databases">
        <title>Draft genome sequence of Microdochium bolleyi, a fungal endophyte of beachgrass.</title>
        <authorList>
            <consortium name="DOE Joint Genome Institute"/>
            <person name="David A.S."/>
            <person name="May G."/>
            <person name="Haridas S."/>
            <person name="Lim J."/>
            <person name="Wang M."/>
            <person name="Labutti K."/>
            <person name="Lipzen A."/>
            <person name="Barry K."/>
            <person name="Grigoriev I.V."/>
        </authorList>
    </citation>
    <scope>NUCLEOTIDE SEQUENCE [LARGE SCALE GENOMIC DNA]</scope>
    <source>
        <strain evidence="4">J235TASD1</strain>
    </source>
</reference>
<evidence type="ECO:0000313" key="4">
    <source>
        <dbReference type="Proteomes" id="UP000070501"/>
    </source>
</evidence>
<protein>
    <submittedName>
        <fullName evidence="3">Uncharacterized protein</fullName>
    </submittedName>
</protein>
<proteinExistence type="predicted"/>
<dbReference type="InterPro" id="IPR039663">
    <property type="entry name" value="AIP/AIPL1/TTC9"/>
</dbReference>
<dbReference type="SUPFAM" id="SSF48452">
    <property type="entry name" value="TPR-like"/>
    <property type="match status" value="1"/>
</dbReference>
<keyword evidence="1" id="KW-0677">Repeat</keyword>
<keyword evidence="2" id="KW-0802">TPR repeat</keyword>